<evidence type="ECO:0000259" key="11">
    <source>
        <dbReference type="Pfam" id="PF01979"/>
    </source>
</evidence>
<comment type="caution">
    <text evidence="12">The sequence shown here is derived from an EMBL/GenBank/DDBJ whole genome shotgun (WGS) entry which is preliminary data.</text>
</comment>
<dbReference type="InterPro" id="IPR032466">
    <property type="entry name" value="Metal_Hydrolase"/>
</dbReference>
<evidence type="ECO:0000256" key="7">
    <source>
        <dbReference type="PIRSR" id="PIRSR038994-1"/>
    </source>
</evidence>
<dbReference type="PANTHER" id="PTHR11113">
    <property type="entry name" value="N-ACETYLGLUCOSAMINE-6-PHOSPHATE DEACETYLASE"/>
    <property type="match status" value="1"/>
</dbReference>
<evidence type="ECO:0000256" key="4">
    <source>
        <dbReference type="ARBA" id="ARBA00022801"/>
    </source>
</evidence>
<protein>
    <recommendedName>
        <fullName evidence="3">N-acetylglucosamine-6-phosphate deacetylase</fullName>
        <ecNumber evidence="2">3.5.1.25</ecNumber>
    </recommendedName>
</protein>
<dbReference type="InterPro" id="IPR011059">
    <property type="entry name" value="Metal-dep_hydrolase_composite"/>
</dbReference>
<feature type="domain" description="Amidohydrolase-related" evidence="11">
    <location>
        <begin position="363"/>
        <end position="433"/>
    </location>
</feature>
<feature type="compositionally biased region" description="Polar residues" evidence="10">
    <location>
        <begin position="328"/>
        <end position="337"/>
    </location>
</feature>
<evidence type="ECO:0000313" key="12">
    <source>
        <dbReference type="EMBL" id="KAF2839540.1"/>
    </source>
</evidence>
<accession>A0A9P4SD20</accession>
<evidence type="ECO:0000256" key="8">
    <source>
        <dbReference type="PIRSR" id="PIRSR038994-2"/>
    </source>
</evidence>
<dbReference type="Gene3D" id="3.20.20.140">
    <property type="entry name" value="Metal-dependent hydrolases"/>
    <property type="match status" value="1"/>
</dbReference>
<feature type="binding site" evidence="8">
    <location>
        <begin position="357"/>
        <end position="359"/>
    </location>
    <ligand>
        <name>substrate</name>
    </ligand>
</feature>
<feature type="active site" description="Proton donor/acceptor" evidence="7">
    <location>
        <position position="291"/>
    </location>
</feature>
<evidence type="ECO:0000256" key="6">
    <source>
        <dbReference type="ARBA" id="ARBA00047647"/>
    </source>
</evidence>
<evidence type="ECO:0000256" key="10">
    <source>
        <dbReference type="SAM" id="MobiDB-lite"/>
    </source>
</evidence>
<dbReference type="Proteomes" id="UP000799429">
    <property type="component" value="Unassembled WGS sequence"/>
</dbReference>
<dbReference type="OrthoDB" id="10264777at2759"/>
<keyword evidence="4" id="KW-0378">Hydrolase</keyword>
<feature type="binding site" evidence="9">
    <location>
        <position position="221"/>
    </location>
    <ligand>
        <name>Zn(2+)</name>
        <dbReference type="ChEBI" id="CHEBI:29105"/>
    </ligand>
</feature>
<evidence type="ECO:0000256" key="9">
    <source>
        <dbReference type="PIRSR" id="PIRSR038994-3"/>
    </source>
</evidence>
<dbReference type="SUPFAM" id="SSF51338">
    <property type="entry name" value="Composite domain of metallo-dependent hydrolases"/>
    <property type="match status" value="1"/>
</dbReference>
<dbReference type="Pfam" id="PF01979">
    <property type="entry name" value="Amidohydro_1"/>
    <property type="match status" value="1"/>
</dbReference>
<dbReference type="PIRSF" id="PIRSF038994">
    <property type="entry name" value="NagA"/>
    <property type="match status" value="1"/>
</dbReference>
<keyword evidence="5" id="KW-0119">Carbohydrate metabolism</keyword>
<feature type="region of interest" description="Disordered" evidence="10">
    <location>
        <begin position="328"/>
        <end position="354"/>
    </location>
</feature>
<dbReference type="GO" id="GO:0006046">
    <property type="term" value="P:N-acetylglucosamine catabolic process"/>
    <property type="evidence" value="ECO:0007669"/>
    <property type="project" value="TreeGrafter"/>
</dbReference>
<dbReference type="AlphaFoldDB" id="A0A9P4SD20"/>
<dbReference type="GO" id="GO:0046872">
    <property type="term" value="F:metal ion binding"/>
    <property type="evidence" value="ECO:0007669"/>
    <property type="project" value="UniProtKB-KW"/>
</dbReference>
<comment type="similarity">
    <text evidence="1">Belongs to the metallo-dependent hydrolases superfamily. NagA family.</text>
</comment>
<gene>
    <name evidence="12" type="ORF">M501DRAFT_1002970</name>
</gene>
<feature type="binding site" evidence="8">
    <location>
        <position position="232"/>
    </location>
    <ligand>
        <name>substrate</name>
    </ligand>
</feature>
<feature type="binding site" evidence="9">
    <location>
        <position position="134"/>
    </location>
    <ligand>
        <name>Zn(2+)</name>
        <dbReference type="ChEBI" id="CHEBI:29105"/>
    </ligand>
</feature>
<evidence type="ECO:0000313" key="13">
    <source>
        <dbReference type="Proteomes" id="UP000799429"/>
    </source>
</evidence>
<feature type="binding site" evidence="9">
    <location>
        <position position="200"/>
    </location>
    <ligand>
        <name>Zn(2+)</name>
        <dbReference type="ChEBI" id="CHEBI:29105"/>
    </ligand>
</feature>
<dbReference type="InterPro" id="IPR006680">
    <property type="entry name" value="Amidohydro-rel"/>
</dbReference>
<dbReference type="PANTHER" id="PTHR11113:SF4">
    <property type="entry name" value="N-ACETYLGLUCOSAMINE-6-PHOSPHATE DEACETYLASE"/>
    <property type="match status" value="1"/>
</dbReference>
<evidence type="ECO:0000256" key="1">
    <source>
        <dbReference type="ARBA" id="ARBA00010716"/>
    </source>
</evidence>
<feature type="binding site" evidence="8">
    <location>
        <position position="269"/>
    </location>
    <ligand>
        <name>substrate</name>
    </ligand>
</feature>
<dbReference type="InterPro" id="IPR003764">
    <property type="entry name" value="GlcNAc_6-P_deAcase"/>
</dbReference>
<reference evidence="12" key="1">
    <citation type="journal article" date="2020" name="Stud. Mycol.">
        <title>101 Dothideomycetes genomes: a test case for predicting lifestyles and emergence of pathogens.</title>
        <authorList>
            <person name="Haridas S."/>
            <person name="Albert R."/>
            <person name="Binder M."/>
            <person name="Bloem J."/>
            <person name="Labutti K."/>
            <person name="Salamov A."/>
            <person name="Andreopoulos B."/>
            <person name="Baker S."/>
            <person name="Barry K."/>
            <person name="Bills G."/>
            <person name="Bluhm B."/>
            <person name="Cannon C."/>
            <person name="Castanera R."/>
            <person name="Culley D."/>
            <person name="Daum C."/>
            <person name="Ezra D."/>
            <person name="Gonzalez J."/>
            <person name="Henrissat B."/>
            <person name="Kuo A."/>
            <person name="Liang C."/>
            <person name="Lipzen A."/>
            <person name="Lutzoni F."/>
            <person name="Magnuson J."/>
            <person name="Mondo S."/>
            <person name="Nolan M."/>
            <person name="Ohm R."/>
            <person name="Pangilinan J."/>
            <person name="Park H.-J."/>
            <person name="Ramirez L."/>
            <person name="Alfaro M."/>
            <person name="Sun H."/>
            <person name="Tritt A."/>
            <person name="Yoshinaga Y."/>
            <person name="Zwiers L.-H."/>
            <person name="Turgeon B."/>
            <person name="Goodwin S."/>
            <person name="Spatafora J."/>
            <person name="Crous P."/>
            <person name="Grigoriev I."/>
        </authorList>
    </citation>
    <scope>NUCLEOTIDE SEQUENCE</scope>
    <source>
        <strain evidence="12">CBS 101060</strain>
    </source>
</reference>
<name>A0A9P4SD20_9PEZI</name>
<dbReference type="EC" id="3.5.1.25" evidence="2"/>
<dbReference type="EMBL" id="MU006094">
    <property type="protein sequence ID" value="KAF2839540.1"/>
    <property type="molecule type" value="Genomic_DNA"/>
</dbReference>
<feature type="binding site" evidence="8">
    <location>
        <begin position="224"/>
        <end position="225"/>
    </location>
    <ligand>
        <name>substrate</name>
    </ligand>
</feature>
<dbReference type="SUPFAM" id="SSF51556">
    <property type="entry name" value="Metallo-dependent hydrolases"/>
    <property type="match status" value="1"/>
</dbReference>
<evidence type="ECO:0000256" key="3">
    <source>
        <dbReference type="ARBA" id="ARBA00018029"/>
    </source>
</evidence>
<sequence length="442" mass="47436">MPAGWFTTFTNCSYCLNGEVVEDHLVISEETGTILKRTGYIGGEIVDLEGCIIAPGFLELQTNGVNGFHFTNFENEEQYAQKLGETARYYATQGVTGFWVTIPTVSAEDYQKILPHLTPRTFEHGASLLGAHVEGPYLSPSKHGAHNPSLFALPSVPPSEIYGASNLPNIKLATIAPELPESTSLLWNHLSHKIRVSLGHSSASYATGLSALRCGATCLTHTLNAMSPFYSRDPGLAGLISLPSPSPSPSPPTSTVHPPFFSLIPDGQHLHPATVSLFYNTAPTRCILITDSVELAGLPDGTYPPNAQIHHWQRKCGDRATLIKSLPSSSAHTQLSTEPPRDPPGSSPQRLSSNETLVGSTISLSTGMRNLQAWTGCTLSQAVRTVTETPAKMMGIDAEDGGRGVLLEGRRADFVVLRDDGTVLQTWIAGQMVWEAEGGLLG</sequence>
<evidence type="ECO:0000256" key="2">
    <source>
        <dbReference type="ARBA" id="ARBA00011899"/>
    </source>
</evidence>
<feature type="binding site" evidence="8">
    <location>
        <position position="145"/>
    </location>
    <ligand>
        <name>substrate</name>
    </ligand>
</feature>
<keyword evidence="13" id="KW-1185">Reference proteome</keyword>
<evidence type="ECO:0000256" key="5">
    <source>
        <dbReference type="ARBA" id="ARBA00023277"/>
    </source>
</evidence>
<comment type="cofactor">
    <cofactor evidence="9">
        <name>a divalent metal cation</name>
        <dbReference type="ChEBI" id="CHEBI:60240"/>
    </cofactor>
    <text evidence="9">Binds 1 divalent metal cation per subunit.</text>
</comment>
<keyword evidence="9" id="KW-0479">Metal-binding</keyword>
<dbReference type="GO" id="GO:0008448">
    <property type="term" value="F:N-acetylglucosamine-6-phosphate deacetylase activity"/>
    <property type="evidence" value="ECO:0007669"/>
    <property type="project" value="UniProtKB-EC"/>
</dbReference>
<proteinExistence type="inferred from homology"/>
<organism evidence="12 13">
    <name type="scientific">Patellaria atrata CBS 101060</name>
    <dbReference type="NCBI Taxonomy" id="1346257"/>
    <lineage>
        <taxon>Eukaryota</taxon>
        <taxon>Fungi</taxon>
        <taxon>Dikarya</taxon>
        <taxon>Ascomycota</taxon>
        <taxon>Pezizomycotina</taxon>
        <taxon>Dothideomycetes</taxon>
        <taxon>Dothideomycetes incertae sedis</taxon>
        <taxon>Patellariales</taxon>
        <taxon>Patellariaceae</taxon>
        <taxon>Patellaria</taxon>
    </lineage>
</organism>
<comment type="catalytic activity">
    <reaction evidence="6">
        <text>N-acetyl-D-glucosamine 6-phosphate + H2O = D-glucosamine 6-phosphate + acetate</text>
        <dbReference type="Rhea" id="RHEA:22936"/>
        <dbReference type="ChEBI" id="CHEBI:15377"/>
        <dbReference type="ChEBI" id="CHEBI:30089"/>
        <dbReference type="ChEBI" id="CHEBI:57513"/>
        <dbReference type="ChEBI" id="CHEBI:58725"/>
        <dbReference type="EC" id="3.5.1.25"/>
    </reaction>
</comment>
<dbReference type="Gene3D" id="2.30.40.10">
    <property type="entry name" value="Urease, subunit C, domain 1"/>
    <property type="match status" value="1"/>
</dbReference>